<name>A0A432WWI1_9GAMM</name>
<evidence type="ECO:0000256" key="1">
    <source>
        <dbReference type="SAM" id="Phobius"/>
    </source>
</evidence>
<keyword evidence="1" id="KW-0472">Membrane</keyword>
<dbReference type="InterPro" id="IPR010293">
    <property type="entry name" value="Sbt_1"/>
</dbReference>
<feature type="transmembrane region" description="Helical" evidence="1">
    <location>
        <begin position="123"/>
        <end position="143"/>
    </location>
</feature>
<reference evidence="3" key="1">
    <citation type="journal article" date="2018" name="Front. Microbiol.">
        <title>Genome-Based Analysis Reveals the Taxonomy and Diversity of the Family Idiomarinaceae.</title>
        <authorList>
            <person name="Liu Y."/>
            <person name="Lai Q."/>
            <person name="Shao Z."/>
        </authorList>
    </citation>
    <scope>NUCLEOTIDE SEQUENCE [LARGE SCALE GENOMIC DNA]</scope>
    <source>
        <strain evidence="3">AIS</strain>
    </source>
</reference>
<comment type="caution">
    <text evidence="2">The sequence shown here is derived from an EMBL/GenBank/DDBJ whole genome shotgun (WGS) entry which is preliminary data.</text>
</comment>
<organism evidence="2 3">
    <name type="scientific">Aliidiomarina shirensis</name>
    <dbReference type="NCBI Taxonomy" id="1048642"/>
    <lineage>
        <taxon>Bacteria</taxon>
        <taxon>Pseudomonadati</taxon>
        <taxon>Pseudomonadota</taxon>
        <taxon>Gammaproteobacteria</taxon>
        <taxon>Alteromonadales</taxon>
        <taxon>Idiomarinaceae</taxon>
        <taxon>Aliidiomarina</taxon>
    </lineage>
</organism>
<dbReference type="Proteomes" id="UP000286934">
    <property type="component" value="Unassembled WGS sequence"/>
</dbReference>
<keyword evidence="1" id="KW-0812">Transmembrane</keyword>
<dbReference type="RefSeq" id="WP_126805366.1">
    <property type="nucleotide sequence ID" value="NZ_PIPP01000001.1"/>
</dbReference>
<accession>A0A432WWI1</accession>
<feature type="transmembrane region" description="Helical" evidence="1">
    <location>
        <begin position="90"/>
        <end position="111"/>
    </location>
</feature>
<feature type="transmembrane region" description="Helical" evidence="1">
    <location>
        <begin position="269"/>
        <end position="289"/>
    </location>
</feature>
<keyword evidence="1" id="KW-1133">Transmembrane helix</keyword>
<gene>
    <name evidence="2" type="ORF">CWE13_00355</name>
</gene>
<evidence type="ECO:0000313" key="2">
    <source>
        <dbReference type="EMBL" id="RUO38140.1"/>
    </source>
</evidence>
<feature type="transmembrane region" description="Helical" evidence="1">
    <location>
        <begin position="202"/>
        <end position="221"/>
    </location>
</feature>
<feature type="transmembrane region" description="Helical" evidence="1">
    <location>
        <begin position="178"/>
        <end position="196"/>
    </location>
</feature>
<feature type="transmembrane region" description="Helical" evidence="1">
    <location>
        <begin position="241"/>
        <end position="263"/>
    </location>
</feature>
<sequence>MPDIVVAFFALGLIAGLVKSDLKVPGQIYEILTILLMLSIGIKGGLALHSNGDSIVWSNLFLIMALGFLSPPILFPVLRKLVRLPRVDAISIAAHYGSVSAGTFAVAWALAESYQLPLAADTTLYLVILELPAIVLMLAFYHWRAQKDVANTSGAEGEQTTAASNPPASMGAIWHEALTSRGVILLMGGVVIGWLYGPSGLASIEGLVLNGFSALLALFLLEMGITTARICRPFPFKLWRLVLFAALAPLVMLWPGLLLGFYLELPTGSVLVLSALTASASYIAAPAAIRAAIPSADIGKAMLAALGITFPLNVLVYIPVLAVLLG</sequence>
<dbReference type="EMBL" id="PIPP01000001">
    <property type="protein sequence ID" value="RUO38140.1"/>
    <property type="molecule type" value="Genomic_DNA"/>
</dbReference>
<dbReference type="PANTHER" id="PTHR40400:SF1">
    <property type="entry name" value="SLR1512 PROTEIN"/>
    <property type="match status" value="1"/>
</dbReference>
<proteinExistence type="predicted"/>
<evidence type="ECO:0000313" key="3">
    <source>
        <dbReference type="Proteomes" id="UP000286934"/>
    </source>
</evidence>
<keyword evidence="3" id="KW-1185">Reference proteome</keyword>
<dbReference type="PANTHER" id="PTHR40400">
    <property type="entry name" value="SLR1512 PROTEIN"/>
    <property type="match status" value="1"/>
</dbReference>
<protein>
    <submittedName>
        <fullName evidence="2">Sodium-dependent bicarbonate transport family permease</fullName>
    </submittedName>
</protein>
<feature type="transmembrane region" description="Helical" evidence="1">
    <location>
        <begin position="55"/>
        <end position="78"/>
    </location>
</feature>
<dbReference type="Pfam" id="PF05982">
    <property type="entry name" value="Sbt_1"/>
    <property type="match status" value="1"/>
</dbReference>
<feature type="transmembrane region" description="Helical" evidence="1">
    <location>
        <begin position="301"/>
        <end position="325"/>
    </location>
</feature>
<dbReference type="AlphaFoldDB" id="A0A432WWI1"/>
<dbReference type="OrthoDB" id="345121at2"/>